<feature type="transmembrane region" description="Helical" evidence="1">
    <location>
        <begin position="140"/>
        <end position="158"/>
    </location>
</feature>
<evidence type="ECO:0000259" key="2">
    <source>
        <dbReference type="Pfam" id="PF02517"/>
    </source>
</evidence>
<gene>
    <name evidence="3" type="ORF">OG814_00465</name>
    <name evidence="4" type="ORF">OG814_40865</name>
</gene>
<organism evidence="4 5">
    <name type="scientific">Streptomyces zaomyceticus</name>
    <dbReference type="NCBI Taxonomy" id="68286"/>
    <lineage>
        <taxon>Bacteria</taxon>
        <taxon>Bacillati</taxon>
        <taxon>Actinomycetota</taxon>
        <taxon>Actinomycetes</taxon>
        <taxon>Kitasatosporales</taxon>
        <taxon>Streptomycetaceae</taxon>
        <taxon>Streptomyces</taxon>
    </lineage>
</organism>
<name>A0ABZ1LLI5_9ACTN</name>
<evidence type="ECO:0000313" key="4">
    <source>
        <dbReference type="EMBL" id="WTR75165.1"/>
    </source>
</evidence>
<feature type="transmembrane region" description="Helical" evidence="1">
    <location>
        <begin position="229"/>
        <end position="250"/>
    </location>
</feature>
<feature type="transmembrane region" description="Helical" evidence="1">
    <location>
        <begin position="179"/>
        <end position="197"/>
    </location>
</feature>
<evidence type="ECO:0000313" key="3">
    <source>
        <dbReference type="EMBL" id="WTR67853.1"/>
    </source>
</evidence>
<dbReference type="EMBL" id="CP108188">
    <property type="protein sequence ID" value="WTR75165.1"/>
    <property type="molecule type" value="Genomic_DNA"/>
</dbReference>
<dbReference type="GO" id="GO:0008237">
    <property type="term" value="F:metallopeptidase activity"/>
    <property type="evidence" value="ECO:0007669"/>
    <property type="project" value="UniProtKB-KW"/>
</dbReference>
<sequence length="294" mass="30792">MNDQRRRLLLRPDEPTGAPPGAAGGGLRGLGRPSTSQAVVIVVAYLVSYLLVGWVIGLLAGDRIVEGDIPATAGSVFFALILPIGIGALALVGFTRAAGWTRSVFGRRADRGPRWMWLAPALVCLAILGHAGTVEWSTWSAARIAALALAGLCIGLAEELLTRGLVVKVLRDARHSERHVMLGSSLLFALLHLSNLLSGMKPGTVAATVVYTFGFGTCMYLTMRVTGTIWAAIVLHALTDPTTILAAGGVDEAVTSQGGGVWSLLTIATTILMVVLGLAAVFLVKGRRPLPQVS</sequence>
<dbReference type="PANTHER" id="PTHR36435:SF1">
    <property type="entry name" value="CAAX AMINO TERMINAL PROTEASE FAMILY PROTEIN"/>
    <property type="match status" value="1"/>
</dbReference>
<dbReference type="Proteomes" id="UP001622594">
    <property type="component" value="Chromosome"/>
</dbReference>
<feature type="transmembrane region" description="Helical" evidence="1">
    <location>
        <begin position="38"/>
        <end position="60"/>
    </location>
</feature>
<evidence type="ECO:0000256" key="1">
    <source>
        <dbReference type="SAM" id="Phobius"/>
    </source>
</evidence>
<feature type="transmembrane region" description="Helical" evidence="1">
    <location>
        <begin position="115"/>
        <end position="134"/>
    </location>
</feature>
<feature type="domain" description="CAAX prenyl protease 2/Lysostaphin resistance protein A-like" evidence="2">
    <location>
        <begin position="144"/>
        <end position="240"/>
    </location>
</feature>
<dbReference type="InterPro" id="IPR052710">
    <property type="entry name" value="CAAX_protease"/>
</dbReference>
<keyword evidence="1" id="KW-0812">Transmembrane</keyword>
<accession>A0ABZ1LLI5</accession>
<feature type="transmembrane region" description="Helical" evidence="1">
    <location>
        <begin position="203"/>
        <end position="222"/>
    </location>
</feature>
<feature type="transmembrane region" description="Helical" evidence="1">
    <location>
        <begin position="72"/>
        <end position="94"/>
    </location>
</feature>
<feature type="transmembrane region" description="Helical" evidence="1">
    <location>
        <begin position="262"/>
        <end position="284"/>
    </location>
</feature>
<keyword evidence="4" id="KW-0645">Protease</keyword>
<evidence type="ECO:0000313" key="5">
    <source>
        <dbReference type="Proteomes" id="UP001622594"/>
    </source>
</evidence>
<dbReference type="PANTHER" id="PTHR36435">
    <property type="entry name" value="SLR1288 PROTEIN"/>
    <property type="match status" value="1"/>
</dbReference>
<dbReference type="EMBL" id="CP108188">
    <property type="protein sequence ID" value="WTR67853.1"/>
    <property type="molecule type" value="Genomic_DNA"/>
</dbReference>
<dbReference type="Pfam" id="PF02517">
    <property type="entry name" value="Rce1-like"/>
    <property type="match status" value="1"/>
</dbReference>
<keyword evidence="4" id="KW-0482">Metalloprotease</keyword>
<dbReference type="RefSeq" id="WP_406333061.1">
    <property type="nucleotide sequence ID" value="NZ_CP108188.1"/>
</dbReference>
<reference evidence="4 5" key="1">
    <citation type="submission" date="2022-10" db="EMBL/GenBank/DDBJ databases">
        <title>The complete genomes of actinobacterial strains from the NBC collection.</title>
        <authorList>
            <person name="Joergensen T.S."/>
            <person name="Alvarez Arevalo M."/>
            <person name="Sterndorff E.B."/>
            <person name="Faurdal D."/>
            <person name="Vuksanovic O."/>
            <person name="Mourched A.-S."/>
            <person name="Charusanti P."/>
            <person name="Shaw S."/>
            <person name="Blin K."/>
            <person name="Weber T."/>
        </authorList>
    </citation>
    <scope>NUCLEOTIDE SEQUENCE [LARGE SCALE GENOMIC DNA]</scope>
    <source>
        <strain evidence="4 5">NBC_00123</strain>
    </source>
</reference>
<keyword evidence="5" id="KW-1185">Reference proteome</keyword>
<keyword evidence="4" id="KW-0378">Hydrolase</keyword>
<protein>
    <submittedName>
        <fullName evidence="4">CPBP family intramembrane metalloprotease</fullName>
    </submittedName>
</protein>
<dbReference type="InterPro" id="IPR003675">
    <property type="entry name" value="Rce1/LyrA-like_dom"/>
</dbReference>
<keyword evidence="1" id="KW-1133">Transmembrane helix</keyword>
<proteinExistence type="predicted"/>
<keyword evidence="1" id="KW-0472">Membrane</keyword>